<dbReference type="GO" id="GO:0005506">
    <property type="term" value="F:iron ion binding"/>
    <property type="evidence" value="ECO:0007669"/>
    <property type="project" value="InterPro"/>
</dbReference>
<keyword evidence="5" id="KW-0560">Oxidoreductase</keyword>
<evidence type="ECO:0000256" key="5">
    <source>
        <dbReference type="ARBA" id="ARBA00023002"/>
    </source>
</evidence>
<comment type="cofactor">
    <cofactor evidence="1">
        <name>L-ascorbate</name>
        <dbReference type="ChEBI" id="CHEBI:38290"/>
    </cofactor>
</comment>
<dbReference type="GO" id="GO:0006449">
    <property type="term" value="P:regulation of translational termination"/>
    <property type="evidence" value="ECO:0007669"/>
    <property type="project" value="TreeGrafter"/>
</dbReference>
<evidence type="ECO:0000256" key="4">
    <source>
        <dbReference type="ARBA" id="ARBA00022964"/>
    </source>
</evidence>
<organism evidence="8 9">
    <name type="scientific">Brevundimonas naejangsanensis</name>
    <dbReference type="NCBI Taxonomy" id="588932"/>
    <lineage>
        <taxon>Bacteria</taxon>
        <taxon>Pseudomonadati</taxon>
        <taxon>Pseudomonadota</taxon>
        <taxon>Alphaproteobacteria</taxon>
        <taxon>Caulobacterales</taxon>
        <taxon>Caulobacteraceae</taxon>
        <taxon>Brevundimonas</taxon>
    </lineage>
</organism>
<dbReference type="EMBL" id="CP032707">
    <property type="protein sequence ID" value="AYG95248.1"/>
    <property type="molecule type" value="Genomic_DNA"/>
</dbReference>
<evidence type="ECO:0000259" key="7">
    <source>
        <dbReference type="PROSITE" id="PS51471"/>
    </source>
</evidence>
<evidence type="ECO:0000256" key="3">
    <source>
        <dbReference type="ARBA" id="ARBA00022896"/>
    </source>
</evidence>
<protein>
    <submittedName>
        <fullName evidence="8">Proline hydroxylase</fullName>
    </submittedName>
</protein>
<dbReference type="PROSITE" id="PS51471">
    <property type="entry name" value="FE2OG_OXY"/>
    <property type="match status" value="1"/>
</dbReference>
<reference evidence="8 9" key="1">
    <citation type="submission" date="2018-10" db="EMBL/GenBank/DDBJ databases">
        <title>Complete genome sequence of Brevundimonas naejangsanensis BRV3.</title>
        <authorList>
            <person name="Berrios L."/>
            <person name="Ely B."/>
        </authorList>
    </citation>
    <scope>NUCLEOTIDE SEQUENCE [LARGE SCALE GENOMIC DNA]</scope>
    <source>
        <strain evidence="8 9">BRV3</strain>
    </source>
</reference>
<evidence type="ECO:0000313" key="9">
    <source>
        <dbReference type="Proteomes" id="UP000276984"/>
    </source>
</evidence>
<evidence type="ECO:0000256" key="1">
    <source>
        <dbReference type="ARBA" id="ARBA00001961"/>
    </source>
</evidence>
<dbReference type="OrthoDB" id="9783171at2"/>
<dbReference type="Proteomes" id="UP000276984">
    <property type="component" value="Chromosome"/>
</dbReference>
<keyword evidence="3" id="KW-0847">Vitamin C</keyword>
<dbReference type="GO" id="GO:0005737">
    <property type="term" value="C:cytoplasm"/>
    <property type="evidence" value="ECO:0007669"/>
    <property type="project" value="TreeGrafter"/>
</dbReference>
<dbReference type="Gene3D" id="2.60.120.620">
    <property type="entry name" value="q2cbj1_9rhob like domain"/>
    <property type="match status" value="1"/>
</dbReference>
<dbReference type="InterPro" id="IPR006620">
    <property type="entry name" value="Pro_4_hyd_alph"/>
</dbReference>
<keyword evidence="2" id="KW-0479">Metal-binding</keyword>
<keyword evidence="9" id="KW-1185">Reference proteome</keyword>
<keyword evidence="4" id="KW-0223">Dioxygenase</keyword>
<dbReference type="PANTHER" id="PTHR12117">
    <property type="entry name" value="HISTONE ACETYLTRANSFERASE COMPLEX"/>
    <property type="match status" value="1"/>
</dbReference>
<dbReference type="PANTHER" id="PTHR12117:SF0">
    <property type="entry name" value="PROLYL 3-HYDROXYLASE OGFOD1"/>
    <property type="match status" value="1"/>
</dbReference>
<dbReference type="InterPro" id="IPR039558">
    <property type="entry name" value="TPA1/OFD1_N"/>
</dbReference>
<dbReference type="SMART" id="SM00702">
    <property type="entry name" value="P4Hc"/>
    <property type="match status" value="1"/>
</dbReference>
<feature type="domain" description="Fe2OG dioxygenase" evidence="7">
    <location>
        <begin position="142"/>
        <end position="242"/>
    </location>
</feature>
<dbReference type="GO" id="GO:0031543">
    <property type="term" value="F:peptidyl-proline dioxygenase activity"/>
    <property type="evidence" value="ECO:0007669"/>
    <property type="project" value="TreeGrafter"/>
</dbReference>
<dbReference type="InterPro" id="IPR005123">
    <property type="entry name" value="Oxoglu/Fe-dep_dioxygenase_dom"/>
</dbReference>
<evidence type="ECO:0000256" key="2">
    <source>
        <dbReference type="ARBA" id="ARBA00022723"/>
    </source>
</evidence>
<proteinExistence type="predicted"/>
<dbReference type="RefSeq" id="WP_121482396.1">
    <property type="nucleotide sequence ID" value="NZ_CP032707.1"/>
</dbReference>
<evidence type="ECO:0000256" key="6">
    <source>
        <dbReference type="ARBA" id="ARBA00023004"/>
    </source>
</evidence>
<sequence>MSQPTLRLNPALDVEKYAEIYARDGLVQIPDVFERPTAELISEIMETSLPWALTFLGEDGRPVKIPMEALQGAGPDLKAQIAALIQRSGQQYGFIYFNFGMVSAYNAGEPRANHPIHPVTGFLMGEEFAAFGRKLTGDDAISWADSQATLYRPNDFLGLHDDSASDEVQRVAAYTLGFTSRWRSDWGGQTLFHDPDTGDVTRGLIPRWNTLTVFRVPQLHSVAPVAPYANGARLSIVGWFRRDR</sequence>
<keyword evidence="6" id="KW-0408">Iron</keyword>
<name>A0A494RFW0_9CAUL</name>
<evidence type="ECO:0000313" key="8">
    <source>
        <dbReference type="EMBL" id="AYG95248.1"/>
    </source>
</evidence>
<dbReference type="AlphaFoldDB" id="A0A494RFW0"/>
<dbReference type="InterPro" id="IPR051842">
    <property type="entry name" value="uS12_prolyl_hydroxylase"/>
</dbReference>
<accession>A0A494RFW0</accession>
<dbReference type="GO" id="GO:0031418">
    <property type="term" value="F:L-ascorbic acid binding"/>
    <property type="evidence" value="ECO:0007669"/>
    <property type="project" value="UniProtKB-KW"/>
</dbReference>
<gene>
    <name evidence="8" type="ORF">D8I30_08700</name>
</gene>
<dbReference type="Pfam" id="PF13661">
    <property type="entry name" value="2OG-FeII_Oxy_4"/>
    <property type="match status" value="1"/>
</dbReference>